<protein>
    <submittedName>
        <fullName evidence="1">Uncharacterized protein</fullName>
    </submittedName>
</protein>
<dbReference type="EMBL" id="CP018477">
    <property type="protein sequence ID" value="ASV74628.1"/>
    <property type="molecule type" value="Genomic_DNA"/>
</dbReference>
<gene>
    <name evidence="1" type="ORF">THTE_2026</name>
</gene>
<organism evidence="1 2">
    <name type="scientific">Thermogutta terrifontis</name>
    <dbReference type="NCBI Taxonomy" id="1331910"/>
    <lineage>
        <taxon>Bacteria</taxon>
        <taxon>Pseudomonadati</taxon>
        <taxon>Planctomycetota</taxon>
        <taxon>Planctomycetia</taxon>
        <taxon>Pirellulales</taxon>
        <taxon>Thermoguttaceae</taxon>
        <taxon>Thermogutta</taxon>
    </lineage>
</organism>
<evidence type="ECO:0000313" key="2">
    <source>
        <dbReference type="Proteomes" id="UP000215086"/>
    </source>
</evidence>
<dbReference type="Proteomes" id="UP000215086">
    <property type="component" value="Chromosome"/>
</dbReference>
<accession>A0A286RF92</accession>
<dbReference type="AlphaFoldDB" id="A0A286RF92"/>
<proteinExistence type="predicted"/>
<evidence type="ECO:0000313" key="1">
    <source>
        <dbReference type="EMBL" id="ASV74628.1"/>
    </source>
</evidence>
<dbReference type="KEGG" id="ttf:THTE_2026"/>
<keyword evidence="2" id="KW-1185">Reference proteome</keyword>
<reference evidence="1 2" key="1">
    <citation type="journal article" name="Front. Microbiol.">
        <title>Sugar Metabolism of the First Thermophilic Planctomycete Thermogutta terrifontis: Comparative Genomic and Transcriptomic Approaches.</title>
        <authorList>
            <person name="Elcheninov A.G."/>
            <person name="Menzel P."/>
            <person name="Gudbergsdottir S.R."/>
            <person name="Slesarev A.I."/>
            <person name="Kadnikov V.V."/>
            <person name="Krogh A."/>
            <person name="Bonch-Osmolovskaya E.A."/>
            <person name="Peng X."/>
            <person name="Kublanov I.V."/>
        </authorList>
    </citation>
    <scope>NUCLEOTIDE SEQUENCE [LARGE SCALE GENOMIC DNA]</scope>
    <source>
        <strain evidence="1 2">R1</strain>
    </source>
</reference>
<name>A0A286RF92_9BACT</name>
<sequence length="44" mass="5129">MSPQRGAIAAGPIFFDFLSFGFDEWPVTTWLILRKQDTAKIYRH</sequence>